<protein>
    <submittedName>
        <fullName evidence="3">Uncharacterized protein</fullName>
    </submittedName>
</protein>
<evidence type="ECO:0000256" key="2">
    <source>
        <dbReference type="SAM" id="Phobius"/>
    </source>
</evidence>
<name>A0A6A6W347_9PEZI</name>
<sequence>MIFGQGHFTVPTIINGITLLFNILFFGYVLLRWISPRKIHHKNYDATILAARQREQHAALPTTTAFRHVENPLPTRNAAAFEHTSTHNPRGSTTIYPTHATPPQYIDIYGSNQLSDLPRAANSKRGKDRAAEILQTENPYAHVPQASSSQIHEDSWLPNYYPQMTPKPAVAEKPFDEWYGVEGMEDSGLVALRSEGPVVENGRLPKRSQETTRRLLPTIEERSSFYGES</sequence>
<keyword evidence="2" id="KW-0812">Transmembrane</keyword>
<dbReference type="AlphaFoldDB" id="A0A6A6W347"/>
<keyword evidence="2" id="KW-0472">Membrane</keyword>
<keyword evidence="4" id="KW-1185">Reference proteome</keyword>
<reference evidence="3" key="1">
    <citation type="journal article" date="2020" name="Stud. Mycol.">
        <title>101 Dothideomycetes genomes: a test case for predicting lifestyles and emergence of pathogens.</title>
        <authorList>
            <person name="Haridas S."/>
            <person name="Albert R."/>
            <person name="Binder M."/>
            <person name="Bloem J."/>
            <person name="Labutti K."/>
            <person name="Salamov A."/>
            <person name="Andreopoulos B."/>
            <person name="Baker S."/>
            <person name="Barry K."/>
            <person name="Bills G."/>
            <person name="Bluhm B."/>
            <person name="Cannon C."/>
            <person name="Castanera R."/>
            <person name="Culley D."/>
            <person name="Daum C."/>
            <person name="Ezra D."/>
            <person name="Gonzalez J."/>
            <person name="Henrissat B."/>
            <person name="Kuo A."/>
            <person name="Liang C."/>
            <person name="Lipzen A."/>
            <person name="Lutzoni F."/>
            <person name="Magnuson J."/>
            <person name="Mondo S."/>
            <person name="Nolan M."/>
            <person name="Ohm R."/>
            <person name="Pangilinan J."/>
            <person name="Park H.-J."/>
            <person name="Ramirez L."/>
            <person name="Alfaro M."/>
            <person name="Sun H."/>
            <person name="Tritt A."/>
            <person name="Yoshinaga Y."/>
            <person name="Zwiers L.-H."/>
            <person name="Turgeon B."/>
            <person name="Goodwin S."/>
            <person name="Spatafora J."/>
            <person name="Crous P."/>
            <person name="Grigoriev I."/>
        </authorList>
    </citation>
    <scope>NUCLEOTIDE SEQUENCE</scope>
    <source>
        <strain evidence="3">CBS 121739</strain>
    </source>
</reference>
<evidence type="ECO:0000256" key="1">
    <source>
        <dbReference type="SAM" id="MobiDB-lite"/>
    </source>
</evidence>
<feature type="transmembrane region" description="Helical" evidence="2">
    <location>
        <begin position="12"/>
        <end position="31"/>
    </location>
</feature>
<dbReference type="RefSeq" id="XP_033599436.1">
    <property type="nucleotide sequence ID" value="XM_033746864.1"/>
</dbReference>
<evidence type="ECO:0000313" key="4">
    <source>
        <dbReference type="Proteomes" id="UP000799437"/>
    </source>
</evidence>
<evidence type="ECO:0000313" key="3">
    <source>
        <dbReference type="EMBL" id="KAF2756985.1"/>
    </source>
</evidence>
<feature type="region of interest" description="Disordered" evidence="1">
    <location>
        <begin position="200"/>
        <end position="229"/>
    </location>
</feature>
<accession>A0A6A6W347</accession>
<dbReference type="GeneID" id="54487918"/>
<feature type="compositionally biased region" description="Basic and acidic residues" evidence="1">
    <location>
        <begin position="207"/>
        <end position="223"/>
    </location>
</feature>
<dbReference type="EMBL" id="ML996574">
    <property type="protein sequence ID" value="KAF2756985.1"/>
    <property type="molecule type" value="Genomic_DNA"/>
</dbReference>
<proteinExistence type="predicted"/>
<gene>
    <name evidence="3" type="ORF">EJ05DRAFT_49958</name>
</gene>
<keyword evidence="2" id="KW-1133">Transmembrane helix</keyword>
<organism evidence="3 4">
    <name type="scientific">Pseudovirgaria hyperparasitica</name>
    <dbReference type="NCBI Taxonomy" id="470096"/>
    <lineage>
        <taxon>Eukaryota</taxon>
        <taxon>Fungi</taxon>
        <taxon>Dikarya</taxon>
        <taxon>Ascomycota</taxon>
        <taxon>Pezizomycotina</taxon>
        <taxon>Dothideomycetes</taxon>
        <taxon>Dothideomycetes incertae sedis</taxon>
        <taxon>Acrospermales</taxon>
        <taxon>Acrospermaceae</taxon>
        <taxon>Pseudovirgaria</taxon>
    </lineage>
</organism>
<dbReference type="Proteomes" id="UP000799437">
    <property type="component" value="Unassembled WGS sequence"/>
</dbReference>